<comment type="caution">
    <text evidence="1">The sequence shown here is derived from an EMBL/GenBank/DDBJ whole genome shotgun (WGS) entry which is preliminary data.</text>
</comment>
<name>A0ABP0P3I6_9DINO</name>
<reference evidence="1 2" key="1">
    <citation type="submission" date="2024-02" db="EMBL/GenBank/DDBJ databases">
        <authorList>
            <person name="Chen Y."/>
            <person name="Shah S."/>
            <person name="Dougan E. K."/>
            <person name="Thang M."/>
            <person name="Chan C."/>
        </authorList>
    </citation>
    <scope>NUCLEOTIDE SEQUENCE [LARGE SCALE GENOMIC DNA]</scope>
</reference>
<evidence type="ECO:0000313" key="1">
    <source>
        <dbReference type="EMBL" id="CAK9069634.1"/>
    </source>
</evidence>
<dbReference type="Proteomes" id="UP001642484">
    <property type="component" value="Unassembled WGS sequence"/>
</dbReference>
<accession>A0ABP0P3I6</accession>
<dbReference type="InterPro" id="IPR012340">
    <property type="entry name" value="NA-bd_OB-fold"/>
</dbReference>
<dbReference type="EMBL" id="CAXAMN010022472">
    <property type="protein sequence ID" value="CAK9069634.1"/>
    <property type="molecule type" value="Genomic_DNA"/>
</dbReference>
<evidence type="ECO:0000313" key="2">
    <source>
        <dbReference type="Proteomes" id="UP001642484"/>
    </source>
</evidence>
<proteinExistence type="predicted"/>
<organism evidence="1 2">
    <name type="scientific">Durusdinium trenchii</name>
    <dbReference type="NCBI Taxonomy" id="1381693"/>
    <lineage>
        <taxon>Eukaryota</taxon>
        <taxon>Sar</taxon>
        <taxon>Alveolata</taxon>
        <taxon>Dinophyceae</taxon>
        <taxon>Suessiales</taxon>
        <taxon>Symbiodiniaceae</taxon>
        <taxon>Durusdinium</taxon>
    </lineage>
</organism>
<protein>
    <submittedName>
        <fullName evidence="1">Uncharacterized protein</fullName>
    </submittedName>
</protein>
<sequence>MMKVAESCAMHARVFLGRSKMVASWCKVIVQEDLPGLGATESAAKEAAGEVVLFNAEKGYGLIRADQQEGGDDTEVTEVFFAASGLDTEVQVGDRVCYFEDHLMIEGQTCAFNIKKAE</sequence>
<dbReference type="Gene3D" id="2.40.50.140">
    <property type="entry name" value="Nucleic acid-binding proteins"/>
    <property type="match status" value="1"/>
</dbReference>
<keyword evidence="2" id="KW-1185">Reference proteome</keyword>
<gene>
    <name evidence="1" type="ORF">CCMP2556_LOCUS34238</name>
</gene>